<protein>
    <submittedName>
        <fullName evidence="2">Ornithine cyclodeaminase</fullName>
        <ecNumber evidence="2">4.3.1.12</ecNumber>
    </submittedName>
</protein>
<dbReference type="PANTHER" id="PTHR13812:SF19">
    <property type="entry name" value="KETIMINE REDUCTASE MU-CRYSTALLIN"/>
    <property type="match status" value="1"/>
</dbReference>
<dbReference type="PANTHER" id="PTHR13812">
    <property type="entry name" value="KETIMINE REDUCTASE MU-CRYSTALLIN"/>
    <property type="match status" value="1"/>
</dbReference>
<reference evidence="2 3" key="1">
    <citation type="journal article" date="2014" name="Genome Announc.">
        <title>Draft Genome Sequence of the Antitrypanosomally Active Sponge-Associated Bacterium Actinokineospora sp. Strain EG49.</title>
        <authorList>
            <person name="Harjes J."/>
            <person name="Ryu T."/>
            <person name="Abdelmohsen U.R."/>
            <person name="Moitinho-Silva L."/>
            <person name="Horn H."/>
            <person name="Ravasi T."/>
            <person name="Hentschel U."/>
        </authorList>
    </citation>
    <scope>NUCLEOTIDE SEQUENCE [LARGE SCALE GENOMIC DNA]</scope>
    <source>
        <strain evidence="2 3">EG49</strain>
    </source>
</reference>
<dbReference type="SUPFAM" id="SSF51735">
    <property type="entry name" value="NAD(P)-binding Rossmann-fold domains"/>
    <property type="match status" value="1"/>
</dbReference>
<gene>
    <name evidence="2" type="ORF">UO65_3793</name>
</gene>
<dbReference type="STRING" id="909613.UO65_3793"/>
<dbReference type="eggNOG" id="COG2423">
    <property type="taxonomic scope" value="Bacteria"/>
</dbReference>
<dbReference type="Pfam" id="PF02423">
    <property type="entry name" value="OCD_Mu_crystall"/>
    <property type="match status" value="1"/>
</dbReference>
<comment type="caution">
    <text evidence="2">The sequence shown here is derived from an EMBL/GenBank/DDBJ whole genome shotgun (WGS) entry which is preliminary data.</text>
</comment>
<dbReference type="GO" id="GO:0005737">
    <property type="term" value="C:cytoplasm"/>
    <property type="evidence" value="ECO:0007669"/>
    <property type="project" value="TreeGrafter"/>
</dbReference>
<dbReference type="InterPro" id="IPR023401">
    <property type="entry name" value="ODC_N"/>
</dbReference>
<dbReference type="PATRIC" id="fig|909613.9.peg.3794"/>
<keyword evidence="2" id="KW-0456">Lyase</keyword>
<name>W7IKK3_9PSEU</name>
<keyword evidence="1" id="KW-0812">Transmembrane</keyword>
<sequence>MVAAVAPVCRSVSPAVSTTAVTCAFAMVGVVVRLWEPAPDRAVRRAASRVGSVHPPPVAIAVAYPDGVRVVCRAGWSRSGLRPGRVGDRAIPGLRSAGFGESILSDSRLLCAVRRPSPRAFRIRMTGRSGRFLALPWGSVVETWLLGQDDVGRVLRVLGRDTVMRRVIDALRAALADLGRGVLAPSPPRTGFTRGGAVPGVIEVMPHRQPGRGVTVKTVAYSPRNARRAGLPTILGTVARLDDDTGHLVALADGVLLTALRTGAASAVATSLLAHPGATTLGLVGAGAQAVTQAHGLAQVLDLRRVLVSDTDPAHAAGLAARIAFLGLDVRVAAPAEVLAGADVLCTATSVEPGRGPVFPDGPHREHLHVNAVGADEPGKTELPLSLLRRARVCVDHPEQAHAEGESQRLAPGEVATTLDRLCADPAAAEGWRHGLTVFDSTGFALEDHVALDVLLAAAEELGLGTKVAIEHLPEDVLDPYATRRATTDHYGQSTVVDE</sequence>
<organism evidence="2 3">
    <name type="scientific">Actinokineospora spheciospongiae</name>
    <dbReference type="NCBI Taxonomy" id="909613"/>
    <lineage>
        <taxon>Bacteria</taxon>
        <taxon>Bacillati</taxon>
        <taxon>Actinomycetota</taxon>
        <taxon>Actinomycetes</taxon>
        <taxon>Pseudonocardiales</taxon>
        <taxon>Pseudonocardiaceae</taxon>
        <taxon>Actinokineospora</taxon>
    </lineage>
</organism>
<evidence type="ECO:0000313" key="3">
    <source>
        <dbReference type="Proteomes" id="UP000019277"/>
    </source>
</evidence>
<dbReference type="InterPro" id="IPR036291">
    <property type="entry name" value="NAD(P)-bd_dom_sf"/>
</dbReference>
<dbReference type="AlphaFoldDB" id="W7IKK3"/>
<dbReference type="EC" id="4.3.1.12" evidence="2"/>
<dbReference type="InterPro" id="IPR003462">
    <property type="entry name" value="ODC_Mu_crystall"/>
</dbReference>
<proteinExistence type="predicted"/>
<dbReference type="EMBL" id="AYXG01000139">
    <property type="protein sequence ID" value="EWC60863.1"/>
    <property type="molecule type" value="Genomic_DNA"/>
</dbReference>
<evidence type="ECO:0000256" key="1">
    <source>
        <dbReference type="SAM" id="Phobius"/>
    </source>
</evidence>
<keyword evidence="3" id="KW-1185">Reference proteome</keyword>
<evidence type="ECO:0000313" key="2">
    <source>
        <dbReference type="EMBL" id="EWC60863.1"/>
    </source>
</evidence>
<keyword evidence="1" id="KW-1133">Transmembrane helix</keyword>
<keyword evidence="1" id="KW-0472">Membrane</keyword>
<dbReference type="Gene3D" id="3.40.50.720">
    <property type="entry name" value="NAD(P)-binding Rossmann-like Domain"/>
    <property type="match status" value="1"/>
</dbReference>
<dbReference type="GO" id="GO:0008473">
    <property type="term" value="F:ornithine cyclodeaminase activity"/>
    <property type="evidence" value="ECO:0007669"/>
    <property type="project" value="UniProtKB-EC"/>
</dbReference>
<accession>W7IKK3</accession>
<dbReference type="Gene3D" id="3.30.1780.10">
    <property type="entry name" value="ornithine cyclodeaminase, domain 1"/>
    <property type="match status" value="1"/>
</dbReference>
<feature type="transmembrane region" description="Helical" evidence="1">
    <location>
        <begin position="12"/>
        <end position="35"/>
    </location>
</feature>
<dbReference type="Proteomes" id="UP000019277">
    <property type="component" value="Unassembled WGS sequence"/>
</dbReference>